<dbReference type="EMBL" id="BK016060">
    <property type="protein sequence ID" value="DAF91746.1"/>
    <property type="molecule type" value="Genomic_DNA"/>
</dbReference>
<evidence type="ECO:0000256" key="1">
    <source>
        <dbReference type="SAM" id="Coils"/>
    </source>
</evidence>
<sequence>MFNVYEVYTWDDVSYTKLASFEKKEDAEKEAARLNAERRSHNYEPDPICYCVKSDLQYDLLMENY</sequence>
<reference evidence="2" key="1">
    <citation type="journal article" date="2021" name="Proc. Natl. Acad. Sci. U.S.A.">
        <title>A Catalog of Tens of Thousands of Viruses from Human Metagenomes Reveals Hidden Associations with Chronic Diseases.</title>
        <authorList>
            <person name="Tisza M.J."/>
            <person name="Buck C.B."/>
        </authorList>
    </citation>
    <scope>NUCLEOTIDE SEQUENCE</scope>
    <source>
        <strain evidence="2">CtJfE44</strain>
    </source>
</reference>
<evidence type="ECO:0000313" key="2">
    <source>
        <dbReference type="EMBL" id="DAF91746.1"/>
    </source>
</evidence>
<name>A0A8S5UBH2_9VIRU</name>
<protein>
    <submittedName>
        <fullName evidence="2">Uncharacterized protein</fullName>
    </submittedName>
</protein>
<keyword evidence="1" id="KW-0175">Coiled coil</keyword>
<organism evidence="2">
    <name type="scientific">Inoviridae sp. ctJfE44</name>
    <dbReference type="NCBI Taxonomy" id="2825779"/>
    <lineage>
        <taxon>Viruses</taxon>
        <taxon>Monodnaviria</taxon>
        <taxon>Loebvirae</taxon>
        <taxon>Hofneiviricota</taxon>
        <taxon>Faserviricetes</taxon>
        <taxon>Tubulavirales</taxon>
        <taxon>Inoviridae</taxon>
    </lineage>
</organism>
<proteinExistence type="predicted"/>
<feature type="coiled-coil region" evidence="1">
    <location>
        <begin position="17"/>
        <end position="44"/>
    </location>
</feature>
<accession>A0A8S5UBH2</accession>